<dbReference type="OrthoDB" id="4484309at2759"/>
<keyword evidence="11" id="KW-1185">Reference proteome</keyword>
<dbReference type="PANTHER" id="PTHR31646">
    <property type="entry name" value="ALPHA-1,2-MANNOSYLTRANSFERASE MNN2"/>
    <property type="match status" value="1"/>
</dbReference>
<dbReference type="RefSeq" id="XP_022402657.1">
    <property type="nucleotide sequence ID" value="XM_022546123.1"/>
</dbReference>
<protein>
    <recommendedName>
        <fullName evidence="12">Nucleotide-diphospho-sugar transferase domain-containing protein</fullName>
    </recommendedName>
</protein>
<dbReference type="GO" id="GO:0000139">
    <property type="term" value="C:Golgi membrane"/>
    <property type="evidence" value="ECO:0007669"/>
    <property type="project" value="UniProtKB-SubCell"/>
</dbReference>
<comment type="similarity">
    <text evidence="3">Belongs to the MNN1/MNT family.</text>
</comment>
<evidence type="ECO:0000256" key="2">
    <source>
        <dbReference type="ARBA" id="ARBA00004922"/>
    </source>
</evidence>
<dbReference type="SUPFAM" id="SSF53448">
    <property type="entry name" value="Nucleotide-diphospho-sugar transferases"/>
    <property type="match status" value="1"/>
</dbReference>
<proteinExistence type="inferred from homology"/>
<dbReference type="AlphaFoldDB" id="A0A1L9VPW1"/>
<dbReference type="EMBL" id="KV878893">
    <property type="protein sequence ID" value="OJJ85963.1"/>
    <property type="molecule type" value="Genomic_DNA"/>
</dbReference>
<evidence type="ECO:0000256" key="7">
    <source>
        <dbReference type="ARBA" id="ARBA00022989"/>
    </source>
</evidence>
<accession>A0A1L9VPW1</accession>
<evidence type="ECO:0008006" key="12">
    <source>
        <dbReference type="Google" id="ProtNLM"/>
    </source>
</evidence>
<dbReference type="GO" id="GO:0046354">
    <property type="term" value="P:mannan biosynthetic process"/>
    <property type="evidence" value="ECO:0007669"/>
    <property type="project" value="TreeGrafter"/>
</dbReference>
<gene>
    <name evidence="10" type="ORF">ASPGLDRAFT_44935</name>
</gene>
<evidence type="ECO:0000256" key="3">
    <source>
        <dbReference type="ARBA" id="ARBA00009105"/>
    </source>
</evidence>
<comment type="subcellular location">
    <subcellularLocation>
        <location evidence="1">Golgi apparatus membrane</location>
        <topology evidence="1">Single-pass type II membrane protein</topology>
    </subcellularLocation>
</comment>
<dbReference type="Proteomes" id="UP000184300">
    <property type="component" value="Unassembled WGS sequence"/>
</dbReference>
<feature type="non-terminal residue" evidence="10">
    <location>
        <position position="1"/>
    </location>
</feature>
<sequence length="300" mass="33940">SYIARAAFHNHQIQFRDQFYFLLDKYVPRCSPLELIESAGWPRYDAVFEIDWENHINKANDILQAMQTVHDGFVQATRRIDVPYMVLTEGIVSSAGVKYMPTFIATLQLFVKDSTEYKSHICEMTFPELNARCVVLSEVMGLENLKSTDNTDGVKIKHYQLKSFAVLFSSFKKVTWLDADCIPIHYPATLLTTDPFKSTGLGAPGEGDKDTFIQAAAAVGKKFYTASKKFADLGRQRYEGNDHDIIHVVMLQADPGVDYKLTQQGKWQVKDTSVAAAPRAFFIYANIVKFNPGEKKLLED</sequence>
<keyword evidence="4" id="KW-0808">Transferase</keyword>
<dbReference type="Pfam" id="PF11051">
    <property type="entry name" value="Mannosyl_trans3"/>
    <property type="match status" value="1"/>
</dbReference>
<reference evidence="11" key="1">
    <citation type="journal article" date="2017" name="Genome Biol.">
        <title>Comparative genomics reveals high biological diversity and specific adaptations in the industrially and medically important fungal genus Aspergillus.</title>
        <authorList>
            <person name="de Vries R.P."/>
            <person name="Riley R."/>
            <person name="Wiebenga A."/>
            <person name="Aguilar-Osorio G."/>
            <person name="Amillis S."/>
            <person name="Uchima C.A."/>
            <person name="Anderluh G."/>
            <person name="Asadollahi M."/>
            <person name="Askin M."/>
            <person name="Barry K."/>
            <person name="Battaglia E."/>
            <person name="Bayram O."/>
            <person name="Benocci T."/>
            <person name="Braus-Stromeyer S.A."/>
            <person name="Caldana C."/>
            <person name="Canovas D."/>
            <person name="Cerqueira G.C."/>
            <person name="Chen F."/>
            <person name="Chen W."/>
            <person name="Choi C."/>
            <person name="Clum A."/>
            <person name="Dos Santos R.A."/>
            <person name="Damasio A.R."/>
            <person name="Diallinas G."/>
            <person name="Emri T."/>
            <person name="Fekete E."/>
            <person name="Flipphi M."/>
            <person name="Freyberg S."/>
            <person name="Gallo A."/>
            <person name="Gournas C."/>
            <person name="Habgood R."/>
            <person name="Hainaut M."/>
            <person name="Harispe M.L."/>
            <person name="Henrissat B."/>
            <person name="Hilden K.S."/>
            <person name="Hope R."/>
            <person name="Hossain A."/>
            <person name="Karabika E."/>
            <person name="Karaffa L."/>
            <person name="Karanyi Z."/>
            <person name="Krasevec N."/>
            <person name="Kuo A."/>
            <person name="Kusch H."/>
            <person name="LaButti K."/>
            <person name="Lagendijk E.L."/>
            <person name="Lapidus A."/>
            <person name="Levasseur A."/>
            <person name="Lindquist E."/>
            <person name="Lipzen A."/>
            <person name="Logrieco A.F."/>
            <person name="MacCabe A."/>
            <person name="Maekelae M.R."/>
            <person name="Malavazi I."/>
            <person name="Melin P."/>
            <person name="Meyer V."/>
            <person name="Mielnichuk N."/>
            <person name="Miskei M."/>
            <person name="Molnar A.P."/>
            <person name="Mule G."/>
            <person name="Ngan C.Y."/>
            <person name="Orejas M."/>
            <person name="Orosz E."/>
            <person name="Ouedraogo J.P."/>
            <person name="Overkamp K.M."/>
            <person name="Park H.-S."/>
            <person name="Perrone G."/>
            <person name="Piumi F."/>
            <person name="Punt P.J."/>
            <person name="Ram A.F."/>
            <person name="Ramon A."/>
            <person name="Rauscher S."/>
            <person name="Record E."/>
            <person name="Riano-Pachon D.M."/>
            <person name="Robert V."/>
            <person name="Roehrig J."/>
            <person name="Ruller R."/>
            <person name="Salamov A."/>
            <person name="Salih N.S."/>
            <person name="Samson R.A."/>
            <person name="Sandor E."/>
            <person name="Sanguinetti M."/>
            <person name="Schuetze T."/>
            <person name="Sepcic K."/>
            <person name="Shelest E."/>
            <person name="Sherlock G."/>
            <person name="Sophianopoulou V."/>
            <person name="Squina F.M."/>
            <person name="Sun H."/>
            <person name="Susca A."/>
            <person name="Todd R.B."/>
            <person name="Tsang A."/>
            <person name="Unkles S.E."/>
            <person name="van de Wiele N."/>
            <person name="van Rossen-Uffink D."/>
            <person name="Oliveira J.V."/>
            <person name="Vesth T.C."/>
            <person name="Visser J."/>
            <person name="Yu J.-H."/>
            <person name="Zhou M."/>
            <person name="Andersen M.R."/>
            <person name="Archer D.B."/>
            <person name="Baker S.E."/>
            <person name="Benoit I."/>
            <person name="Brakhage A.A."/>
            <person name="Braus G.H."/>
            <person name="Fischer R."/>
            <person name="Frisvad J.C."/>
            <person name="Goldman G.H."/>
            <person name="Houbraken J."/>
            <person name="Oakley B."/>
            <person name="Pocsi I."/>
            <person name="Scazzocchio C."/>
            <person name="Seiboth B."/>
            <person name="vanKuyk P.A."/>
            <person name="Wortman J."/>
            <person name="Dyer P.S."/>
            <person name="Grigoriev I.V."/>
        </authorList>
    </citation>
    <scope>NUCLEOTIDE SEQUENCE [LARGE SCALE GENOMIC DNA]</scope>
    <source>
        <strain evidence="11">CBS 516.65</strain>
    </source>
</reference>
<organism evidence="10 11">
    <name type="scientific">Aspergillus glaucus CBS 516.65</name>
    <dbReference type="NCBI Taxonomy" id="1160497"/>
    <lineage>
        <taxon>Eukaryota</taxon>
        <taxon>Fungi</taxon>
        <taxon>Dikarya</taxon>
        <taxon>Ascomycota</taxon>
        <taxon>Pezizomycotina</taxon>
        <taxon>Eurotiomycetes</taxon>
        <taxon>Eurotiomycetidae</taxon>
        <taxon>Eurotiales</taxon>
        <taxon>Aspergillaceae</taxon>
        <taxon>Aspergillus</taxon>
        <taxon>Aspergillus subgen. Aspergillus</taxon>
    </lineage>
</organism>
<evidence type="ECO:0000256" key="4">
    <source>
        <dbReference type="ARBA" id="ARBA00022679"/>
    </source>
</evidence>
<dbReference type="GeneID" id="34462384"/>
<evidence type="ECO:0000256" key="8">
    <source>
        <dbReference type="ARBA" id="ARBA00023034"/>
    </source>
</evidence>
<evidence type="ECO:0000256" key="5">
    <source>
        <dbReference type="ARBA" id="ARBA00022692"/>
    </source>
</evidence>
<keyword evidence="9" id="KW-0472">Membrane</keyword>
<keyword evidence="5" id="KW-0812">Transmembrane</keyword>
<name>A0A1L9VPW1_ASPGL</name>
<dbReference type="InterPro" id="IPR022751">
    <property type="entry name" value="Alpha_mannosyltransferase"/>
</dbReference>
<keyword evidence="7" id="KW-1133">Transmembrane helix</keyword>
<dbReference type="GO" id="GO:0000026">
    <property type="term" value="F:alpha-1,2-mannosyltransferase activity"/>
    <property type="evidence" value="ECO:0007669"/>
    <property type="project" value="TreeGrafter"/>
</dbReference>
<dbReference type="InterPro" id="IPR029044">
    <property type="entry name" value="Nucleotide-diphossugar_trans"/>
</dbReference>
<dbReference type="VEuPathDB" id="FungiDB:ASPGLDRAFT_44935"/>
<evidence type="ECO:0000256" key="9">
    <source>
        <dbReference type="ARBA" id="ARBA00023136"/>
    </source>
</evidence>
<evidence type="ECO:0000256" key="6">
    <source>
        <dbReference type="ARBA" id="ARBA00022968"/>
    </source>
</evidence>
<dbReference type="STRING" id="1160497.A0A1L9VPW1"/>
<evidence type="ECO:0000313" key="10">
    <source>
        <dbReference type="EMBL" id="OJJ85963.1"/>
    </source>
</evidence>
<dbReference type="PANTHER" id="PTHR31646:SF1">
    <property type="entry name" value="ALPHA-1,2-MANNOSYLTRANSFERASE MNN2"/>
    <property type="match status" value="1"/>
</dbReference>
<evidence type="ECO:0000256" key="1">
    <source>
        <dbReference type="ARBA" id="ARBA00004323"/>
    </source>
</evidence>
<evidence type="ECO:0000313" key="11">
    <source>
        <dbReference type="Proteomes" id="UP000184300"/>
    </source>
</evidence>
<keyword evidence="6" id="KW-0735">Signal-anchor</keyword>
<keyword evidence="8" id="KW-0333">Golgi apparatus</keyword>
<comment type="pathway">
    <text evidence="2">Protein modification; protein glycosylation.</text>
</comment>